<protein>
    <recommendedName>
        <fullName evidence="1">site-specific DNA-methyltransferase (adenine-specific)</fullName>
        <ecNumber evidence="1">2.1.1.72</ecNumber>
    </recommendedName>
</protein>
<dbReference type="InterPro" id="IPR046816">
    <property type="entry name" value="MmeI_Mtase"/>
</dbReference>
<evidence type="ECO:0000256" key="4">
    <source>
        <dbReference type="ARBA" id="ARBA00047942"/>
    </source>
</evidence>
<evidence type="ECO:0000256" key="5">
    <source>
        <dbReference type="SAM" id="MobiDB-lite"/>
    </source>
</evidence>
<evidence type="ECO:0000313" key="9">
    <source>
        <dbReference type="Proteomes" id="UP000216363"/>
    </source>
</evidence>
<dbReference type="GO" id="GO:0032259">
    <property type="term" value="P:methylation"/>
    <property type="evidence" value="ECO:0007669"/>
    <property type="project" value="UniProtKB-KW"/>
</dbReference>
<name>A0A256GHP7_9HYPH</name>
<dbReference type="EC" id="2.1.1.72" evidence="1"/>
<evidence type="ECO:0000256" key="3">
    <source>
        <dbReference type="ARBA" id="ARBA00022679"/>
    </source>
</evidence>
<comment type="caution">
    <text evidence="8">The sequence shown here is derived from an EMBL/GenBank/DDBJ whole genome shotgun (WGS) entry which is preliminary data.</text>
</comment>
<reference evidence="8 9" key="1">
    <citation type="submission" date="2017-07" db="EMBL/GenBank/DDBJ databases">
        <title>Draft genome of Ochrobactrum lupini type strain LUP21.</title>
        <authorList>
            <person name="Krzyzanowska D.M."/>
            <person name="Jafra S."/>
        </authorList>
    </citation>
    <scope>NUCLEOTIDE SEQUENCE [LARGE SCALE GENOMIC DNA]</scope>
    <source>
        <strain evidence="8 9">LUP21</strain>
    </source>
</reference>
<evidence type="ECO:0000256" key="1">
    <source>
        <dbReference type="ARBA" id="ARBA00011900"/>
    </source>
</evidence>
<dbReference type="PROSITE" id="PS00092">
    <property type="entry name" value="N6_MTASE"/>
    <property type="match status" value="1"/>
</dbReference>
<dbReference type="EMBL" id="NNRN01000054">
    <property type="protein sequence ID" value="OYR26619.1"/>
    <property type="molecule type" value="Genomic_DNA"/>
</dbReference>
<dbReference type="SUPFAM" id="SSF53335">
    <property type="entry name" value="S-adenosyl-L-methionine-dependent methyltransferases"/>
    <property type="match status" value="1"/>
</dbReference>
<dbReference type="InterPro" id="IPR050953">
    <property type="entry name" value="N4_N6_ade-DNA_methylase"/>
</dbReference>
<comment type="catalytic activity">
    <reaction evidence="4">
        <text>a 2'-deoxyadenosine in DNA + S-adenosyl-L-methionine = an N(6)-methyl-2'-deoxyadenosine in DNA + S-adenosyl-L-homocysteine + H(+)</text>
        <dbReference type="Rhea" id="RHEA:15197"/>
        <dbReference type="Rhea" id="RHEA-COMP:12418"/>
        <dbReference type="Rhea" id="RHEA-COMP:12419"/>
        <dbReference type="ChEBI" id="CHEBI:15378"/>
        <dbReference type="ChEBI" id="CHEBI:57856"/>
        <dbReference type="ChEBI" id="CHEBI:59789"/>
        <dbReference type="ChEBI" id="CHEBI:90615"/>
        <dbReference type="ChEBI" id="CHEBI:90616"/>
        <dbReference type="EC" id="2.1.1.72"/>
    </reaction>
</comment>
<dbReference type="GO" id="GO:0003676">
    <property type="term" value="F:nucleic acid binding"/>
    <property type="evidence" value="ECO:0007669"/>
    <property type="project" value="InterPro"/>
</dbReference>
<dbReference type="Pfam" id="PF20466">
    <property type="entry name" value="MmeI_TRD"/>
    <property type="match status" value="1"/>
</dbReference>
<evidence type="ECO:0000256" key="2">
    <source>
        <dbReference type="ARBA" id="ARBA00022603"/>
    </source>
</evidence>
<dbReference type="PRINTS" id="PR00507">
    <property type="entry name" value="N12N6MTFRASE"/>
</dbReference>
<dbReference type="RefSeq" id="WP_192802338.1">
    <property type="nucleotide sequence ID" value="NZ_JBHEEP010000012.1"/>
</dbReference>
<dbReference type="PANTHER" id="PTHR33841">
    <property type="entry name" value="DNA METHYLTRANSFERASE YEEA-RELATED"/>
    <property type="match status" value="1"/>
</dbReference>
<dbReference type="GO" id="GO:0009007">
    <property type="term" value="F:site-specific DNA-methyltransferase (adenine-specific) activity"/>
    <property type="evidence" value="ECO:0007669"/>
    <property type="project" value="UniProtKB-EC"/>
</dbReference>
<sequence>MKRFNGEFFKKRRALKLAKEEIGELAAAASYNWKDVEPAIFGTFLEQALDPTDRRKLGAHYTPRAYVERLVISTVIDPLRAEWDSARSTADRQKSEGKQDAAIKTVQAFHDKLCETRVLDPACGTGNFLYVSLELMKRLEGEVLEALNDLGGQEALAYESHTIDPHQFLGMEINPRAAAIAELVLWIGHLQWHFRNRGVAPSEPILKAFKNIQCMDAVLKWDGYPLPQVIDGRECYPNPRKPDWPKADYIVGNPPFVGGKDIRARMGSAYAEALWKAHKHMNESADFVMYWWDRAAEILLKPKSGLKRFGYVTTNSISQLFQRRVMEPYLNAKKPLSLLMAIPDHPWTKVTRDSAAVRIAITVAGAGKHDGRLLEVVKEEAVDTDSPVILFDERSGKINSDLTVGVDVASATKLLASEGLSSRGMSLHGAGFILSPQKAEYLGLGRHQGLDKHIRVYRNGRDLMDRPRGVMAVDLFGLTAEQVRSRYPEIYQHILTNVKPERDSNNRASYRNNWWVFGEPRKELRPALSGICRYIVTVETAKHRVFQFLEADILPDNMLVAIALSDSCLLGILSSKIHVIWALAQGGTLEDRPRYSKSLCFDPFPFPSASDVQKAQIGDIAEELDAQRKRVLEEHSHLTLTGLYNVLEMLKAGTKPDDLGAKERRIFDDGLVLILKELHEKLDEAVAVAYGWPADSSDEEILARLVSLNKERAKEEKRGLVRWLRPEYQIPRFGSDKEKAEQLEADLGEGGAPVKEGPKPSFPTDERDQTPAVLQRLMEADGTLDANAIALSFKQGRRALPAVSAVLAALYRMGLVSTSDGKSFSLRRVA</sequence>
<dbReference type="Proteomes" id="UP000216363">
    <property type="component" value="Unassembled WGS sequence"/>
</dbReference>
<keyword evidence="2 8" id="KW-0489">Methyltransferase</keyword>
<dbReference type="InterPro" id="IPR002052">
    <property type="entry name" value="DNA_methylase_N6_adenine_CS"/>
</dbReference>
<feature type="domain" description="MmeI-like target recognition" evidence="6">
    <location>
        <begin position="431"/>
        <end position="608"/>
    </location>
</feature>
<dbReference type="InterPro" id="IPR029063">
    <property type="entry name" value="SAM-dependent_MTases_sf"/>
</dbReference>
<evidence type="ECO:0000259" key="6">
    <source>
        <dbReference type="Pfam" id="PF20466"/>
    </source>
</evidence>
<evidence type="ECO:0000259" key="7">
    <source>
        <dbReference type="Pfam" id="PF20473"/>
    </source>
</evidence>
<accession>A0A256GHP7</accession>
<dbReference type="Gene3D" id="3.40.50.150">
    <property type="entry name" value="Vaccinia Virus protein VP39"/>
    <property type="match status" value="1"/>
</dbReference>
<dbReference type="AlphaFoldDB" id="A0A256GHP7"/>
<dbReference type="Pfam" id="PF20473">
    <property type="entry name" value="MmeI_Mtase"/>
    <property type="match status" value="1"/>
</dbReference>
<proteinExistence type="predicted"/>
<dbReference type="InterPro" id="IPR046820">
    <property type="entry name" value="MmeI_TRD"/>
</dbReference>
<evidence type="ECO:0000313" key="8">
    <source>
        <dbReference type="EMBL" id="OYR26619.1"/>
    </source>
</evidence>
<keyword evidence="3 8" id="KW-0808">Transferase</keyword>
<feature type="region of interest" description="Disordered" evidence="5">
    <location>
        <begin position="746"/>
        <end position="768"/>
    </location>
</feature>
<organism evidence="8 9">
    <name type="scientific">Brucella lupini</name>
    <dbReference type="NCBI Taxonomy" id="255457"/>
    <lineage>
        <taxon>Bacteria</taxon>
        <taxon>Pseudomonadati</taxon>
        <taxon>Pseudomonadota</taxon>
        <taxon>Alphaproteobacteria</taxon>
        <taxon>Hyphomicrobiales</taxon>
        <taxon>Brucellaceae</taxon>
        <taxon>Brucella/Ochrobactrum group</taxon>
        <taxon>Brucella</taxon>
    </lineage>
</organism>
<feature type="domain" description="MmeI-like DNA-methyltransferase" evidence="7">
    <location>
        <begin position="102"/>
        <end position="363"/>
    </location>
</feature>
<gene>
    <name evidence="8" type="ORF">CES86_3548</name>
</gene>
<dbReference type="PANTHER" id="PTHR33841:SF1">
    <property type="entry name" value="DNA METHYLTRANSFERASE A"/>
    <property type="match status" value="1"/>
</dbReference>